<dbReference type="GO" id="GO:0016491">
    <property type="term" value="F:oxidoreductase activity"/>
    <property type="evidence" value="ECO:0007669"/>
    <property type="project" value="UniProtKB-KW"/>
</dbReference>
<protein>
    <submittedName>
        <fullName evidence="5">2-furoyl-CoA dehydrogenase FAD binding subunit</fullName>
    </submittedName>
</protein>
<dbReference type="SUPFAM" id="SSF55447">
    <property type="entry name" value="CO dehydrogenase flavoprotein C-terminal domain-like"/>
    <property type="match status" value="1"/>
</dbReference>
<organism evidence="5 6">
    <name type="scientific">Pseudochrobactrum asaccharolyticum</name>
    <dbReference type="NCBI Taxonomy" id="354351"/>
    <lineage>
        <taxon>Bacteria</taxon>
        <taxon>Pseudomonadati</taxon>
        <taxon>Pseudomonadota</taxon>
        <taxon>Alphaproteobacteria</taxon>
        <taxon>Hyphomicrobiales</taxon>
        <taxon>Brucellaceae</taxon>
        <taxon>Pseudochrobactrum</taxon>
    </lineage>
</organism>
<sequence>MKPFSFDYCRPESIEEAANILFEAGSEARILAGGQSLVPMLNMRLAKPAVLIDIMHIESLSKISDGAKEVVVGAGVRQASLEKWSGLSTKLPLLAVTMPWIGHVQTRSRGTVCGSVAHADPSAELPLSLLALDGSVTVRSKKNIRKIKAADFFIGMMATDLGDQEMIESVSFPVAITGAGYAFKEIARRHGDFAIVGCAAIVSKDATRLAISGVDDHPRVFSLPKIDTDQFDDALNDIAWDLNARSDTHASARYRRELVRRLGKQTLLEAYKCQN</sequence>
<dbReference type="PROSITE" id="PS51387">
    <property type="entry name" value="FAD_PCMH"/>
    <property type="match status" value="1"/>
</dbReference>
<dbReference type="InterPro" id="IPR036683">
    <property type="entry name" value="CO_DH_flav_C_dom_sf"/>
</dbReference>
<keyword evidence="3" id="KW-0560">Oxidoreductase</keyword>
<comment type="caution">
    <text evidence="5">The sequence shown here is derived from an EMBL/GenBank/DDBJ whole genome shotgun (WGS) entry which is preliminary data.</text>
</comment>
<accession>A0A366DMD9</accession>
<reference evidence="5 6" key="1">
    <citation type="submission" date="2018-06" db="EMBL/GenBank/DDBJ databases">
        <title>Genomic Encyclopedia of Type Strains, Phase IV (KMG-IV): sequencing the most valuable type-strain genomes for metagenomic binning, comparative biology and taxonomic classification.</title>
        <authorList>
            <person name="Goeker M."/>
        </authorList>
    </citation>
    <scope>NUCLEOTIDE SEQUENCE [LARGE SCALE GENOMIC DNA]</scope>
    <source>
        <strain evidence="5 6">DSM 25619</strain>
    </source>
</reference>
<keyword evidence="6" id="KW-1185">Reference proteome</keyword>
<dbReference type="RefSeq" id="WP_113946286.1">
    <property type="nucleotide sequence ID" value="NZ_JBHEEG010000014.1"/>
</dbReference>
<evidence type="ECO:0000313" key="5">
    <source>
        <dbReference type="EMBL" id="RBO90398.1"/>
    </source>
</evidence>
<dbReference type="InterPro" id="IPR016167">
    <property type="entry name" value="FAD-bd_PCMH_sub1"/>
</dbReference>
<proteinExistence type="predicted"/>
<dbReference type="InterPro" id="IPR016169">
    <property type="entry name" value="FAD-bd_PCMH_sub2"/>
</dbReference>
<dbReference type="AlphaFoldDB" id="A0A366DMD9"/>
<feature type="domain" description="FAD-binding PCMH-type" evidence="4">
    <location>
        <begin position="1"/>
        <end position="177"/>
    </location>
</feature>
<name>A0A366DMD9_9HYPH</name>
<keyword evidence="2" id="KW-0274">FAD</keyword>
<evidence type="ECO:0000256" key="2">
    <source>
        <dbReference type="ARBA" id="ARBA00022827"/>
    </source>
</evidence>
<dbReference type="SUPFAM" id="SSF56176">
    <property type="entry name" value="FAD-binding/transporter-associated domain-like"/>
    <property type="match status" value="1"/>
</dbReference>
<dbReference type="InterPro" id="IPR002346">
    <property type="entry name" value="Mopterin_DH_FAD-bd"/>
</dbReference>
<dbReference type="InterPro" id="IPR036318">
    <property type="entry name" value="FAD-bd_PCMH-like_sf"/>
</dbReference>
<evidence type="ECO:0000256" key="3">
    <source>
        <dbReference type="ARBA" id="ARBA00023002"/>
    </source>
</evidence>
<dbReference type="Gene3D" id="3.30.390.50">
    <property type="entry name" value="CO dehydrogenase flavoprotein, C-terminal domain"/>
    <property type="match status" value="1"/>
</dbReference>
<evidence type="ECO:0000259" key="4">
    <source>
        <dbReference type="PROSITE" id="PS51387"/>
    </source>
</evidence>
<dbReference type="InterPro" id="IPR005107">
    <property type="entry name" value="CO_DH_flav_C"/>
</dbReference>
<evidence type="ECO:0000313" key="6">
    <source>
        <dbReference type="Proteomes" id="UP000252893"/>
    </source>
</evidence>
<dbReference type="Gene3D" id="3.30.465.10">
    <property type="match status" value="1"/>
</dbReference>
<dbReference type="Pfam" id="PF00941">
    <property type="entry name" value="FAD_binding_5"/>
    <property type="match status" value="1"/>
</dbReference>
<dbReference type="GO" id="GO:0071949">
    <property type="term" value="F:FAD binding"/>
    <property type="evidence" value="ECO:0007669"/>
    <property type="project" value="InterPro"/>
</dbReference>
<dbReference type="PANTHER" id="PTHR42659:SF2">
    <property type="entry name" value="XANTHINE DEHYDROGENASE SUBUNIT C-RELATED"/>
    <property type="match status" value="1"/>
</dbReference>
<dbReference type="Gene3D" id="3.30.43.10">
    <property type="entry name" value="Uridine Diphospho-n-acetylenolpyruvylglucosamine Reductase, domain 2"/>
    <property type="match status" value="1"/>
</dbReference>
<dbReference type="InterPro" id="IPR016166">
    <property type="entry name" value="FAD-bd_PCMH"/>
</dbReference>
<dbReference type="SMART" id="SM01092">
    <property type="entry name" value="CO_deh_flav_C"/>
    <property type="match status" value="1"/>
</dbReference>
<dbReference type="OrthoDB" id="9793944at2"/>
<dbReference type="InterPro" id="IPR051312">
    <property type="entry name" value="Diverse_Substr_Oxidored"/>
</dbReference>
<dbReference type="PANTHER" id="PTHR42659">
    <property type="entry name" value="XANTHINE DEHYDROGENASE SUBUNIT C-RELATED"/>
    <property type="match status" value="1"/>
</dbReference>
<dbReference type="EMBL" id="QNRH01000014">
    <property type="protein sequence ID" value="RBO90398.1"/>
    <property type="molecule type" value="Genomic_DNA"/>
</dbReference>
<keyword evidence="1" id="KW-0285">Flavoprotein</keyword>
<dbReference type="Proteomes" id="UP000252893">
    <property type="component" value="Unassembled WGS sequence"/>
</dbReference>
<gene>
    <name evidence="5" type="ORF">DFR47_1149</name>
</gene>
<evidence type="ECO:0000256" key="1">
    <source>
        <dbReference type="ARBA" id="ARBA00022630"/>
    </source>
</evidence>